<comment type="caution">
    <text evidence="7">The sequence shown here is derived from an EMBL/GenBank/DDBJ whole genome shotgun (WGS) entry which is preliminary data.</text>
</comment>
<dbReference type="InterPro" id="IPR007627">
    <property type="entry name" value="RNA_pol_sigma70_r2"/>
</dbReference>
<protein>
    <submittedName>
        <fullName evidence="7">RNA polymerase subunit sigma-24</fullName>
    </submittedName>
</protein>
<feature type="domain" description="RNA polymerase sigma factor 70 region 4 type 2" evidence="6">
    <location>
        <begin position="131"/>
        <end position="183"/>
    </location>
</feature>
<dbReference type="SUPFAM" id="SSF88659">
    <property type="entry name" value="Sigma3 and sigma4 domains of RNA polymerase sigma factors"/>
    <property type="match status" value="1"/>
</dbReference>
<dbReference type="OrthoDB" id="7041663at2"/>
<dbReference type="InterPro" id="IPR036388">
    <property type="entry name" value="WH-like_DNA-bd_sf"/>
</dbReference>
<dbReference type="InterPro" id="IPR039425">
    <property type="entry name" value="RNA_pol_sigma-70-like"/>
</dbReference>
<dbReference type="Proteomes" id="UP000244162">
    <property type="component" value="Unassembled WGS sequence"/>
</dbReference>
<gene>
    <name evidence="7" type="ORF">CLG96_06740</name>
</gene>
<dbReference type="GO" id="GO:0006352">
    <property type="term" value="P:DNA-templated transcription initiation"/>
    <property type="evidence" value="ECO:0007669"/>
    <property type="project" value="InterPro"/>
</dbReference>
<dbReference type="InterPro" id="IPR013249">
    <property type="entry name" value="RNA_pol_sigma70_r4_t2"/>
</dbReference>
<evidence type="ECO:0000313" key="8">
    <source>
        <dbReference type="Proteomes" id="UP000244162"/>
    </source>
</evidence>
<accession>A0A2T5FZX7</accession>
<evidence type="ECO:0000256" key="2">
    <source>
        <dbReference type="ARBA" id="ARBA00023015"/>
    </source>
</evidence>
<feature type="domain" description="RNA polymerase sigma-70 region 2" evidence="5">
    <location>
        <begin position="29"/>
        <end position="94"/>
    </location>
</feature>
<keyword evidence="8" id="KW-1185">Reference proteome</keyword>
<dbReference type="NCBIfam" id="TIGR02937">
    <property type="entry name" value="sigma70-ECF"/>
    <property type="match status" value="1"/>
</dbReference>
<dbReference type="AlphaFoldDB" id="A0A2T5FZX7"/>
<evidence type="ECO:0000313" key="7">
    <source>
        <dbReference type="EMBL" id="PTQ12238.1"/>
    </source>
</evidence>
<dbReference type="InterPro" id="IPR013324">
    <property type="entry name" value="RNA_pol_sigma_r3/r4-like"/>
</dbReference>
<keyword evidence="2" id="KW-0805">Transcription regulation</keyword>
<dbReference type="InterPro" id="IPR013325">
    <property type="entry name" value="RNA_pol_sigma_r2"/>
</dbReference>
<dbReference type="Gene3D" id="1.10.1740.10">
    <property type="match status" value="1"/>
</dbReference>
<evidence type="ECO:0000256" key="1">
    <source>
        <dbReference type="ARBA" id="ARBA00010641"/>
    </source>
</evidence>
<evidence type="ECO:0000256" key="3">
    <source>
        <dbReference type="ARBA" id="ARBA00023082"/>
    </source>
</evidence>
<dbReference type="Pfam" id="PF08281">
    <property type="entry name" value="Sigma70_r4_2"/>
    <property type="match status" value="1"/>
</dbReference>
<sequence>MSLNLADCSDGELAALTLAGRDAAFAEIMRRHRDPVYRLVRGHVGDADEALDVTQDCFAAAFLALGRYDPERPLRAWLSRIALNKCRDWGRRRAVRRFFAFALPLTDPAATAVADEAPMPDAVAAGRAELDALWKAVSALPANLKEPLVLQTVEGLSQAEAAAVLGISPKAVETRIRRARQRLSETLSQG</sequence>
<evidence type="ECO:0000259" key="5">
    <source>
        <dbReference type="Pfam" id="PF04542"/>
    </source>
</evidence>
<dbReference type="RefSeq" id="WP_107967101.1">
    <property type="nucleotide sequence ID" value="NZ_NWBU01000005.1"/>
</dbReference>
<name>A0A2T5FZX7_9SPHN</name>
<dbReference type="Gene3D" id="1.10.10.10">
    <property type="entry name" value="Winged helix-like DNA-binding domain superfamily/Winged helix DNA-binding domain"/>
    <property type="match status" value="1"/>
</dbReference>
<organism evidence="7 8">
    <name type="scientific">Sphingomonas oleivorans</name>
    <dbReference type="NCBI Taxonomy" id="1735121"/>
    <lineage>
        <taxon>Bacteria</taxon>
        <taxon>Pseudomonadati</taxon>
        <taxon>Pseudomonadota</taxon>
        <taxon>Alphaproteobacteria</taxon>
        <taxon>Sphingomonadales</taxon>
        <taxon>Sphingomonadaceae</taxon>
        <taxon>Sphingomonas</taxon>
    </lineage>
</organism>
<dbReference type="PANTHER" id="PTHR43133">
    <property type="entry name" value="RNA POLYMERASE ECF-TYPE SIGMA FACTO"/>
    <property type="match status" value="1"/>
</dbReference>
<evidence type="ECO:0000259" key="6">
    <source>
        <dbReference type="Pfam" id="PF08281"/>
    </source>
</evidence>
<keyword evidence="3" id="KW-0731">Sigma factor</keyword>
<keyword evidence="4" id="KW-0804">Transcription</keyword>
<comment type="similarity">
    <text evidence="1">Belongs to the sigma-70 factor family. ECF subfamily.</text>
</comment>
<dbReference type="CDD" id="cd06171">
    <property type="entry name" value="Sigma70_r4"/>
    <property type="match status" value="1"/>
</dbReference>
<dbReference type="GO" id="GO:0016987">
    <property type="term" value="F:sigma factor activity"/>
    <property type="evidence" value="ECO:0007669"/>
    <property type="project" value="UniProtKB-KW"/>
</dbReference>
<dbReference type="PANTHER" id="PTHR43133:SF25">
    <property type="entry name" value="RNA POLYMERASE SIGMA FACTOR RFAY-RELATED"/>
    <property type="match status" value="1"/>
</dbReference>
<dbReference type="EMBL" id="NWBU01000005">
    <property type="protein sequence ID" value="PTQ12238.1"/>
    <property type="molecule type" value="Genomic_DNA"/>
</dbReference>
<reference evidence="7 8" key="1">
    <citation type="submission" date="2017-09" db="EMBL/GenBank/DDBJ databases">
        <title>Sphingomonas panjinensis sp.nov., isolated from oil-contaminated soil.</title>
        <authorList>
            <person name="Wang L."/>
            <person name="Chen L."/>
        </authorList>
    </citation>
    <scope>NUCLEOTIDE SEQUENCE [LARGE SCALE GENOMIC DNA]</scope>
    <source>
        <strain evidence="7 8">FW-11</strain>
    </source>
</reference>
<proteinExistence type="inferred from homology"/>
<evidence type="ECO:0000256" key="4">
    <source>
        <dbReference type="ARBA" id="ARBA00023163"/>
    </source>
</evidence>
<dbReference type="Pfam" id="PF04542">
    <property type="entry name" value="Sigma70_r2"/>
    <property type="match status" value="1"/>
</dbReference>
<dbReference type="SUPFAM" id="SSF88946">
    <property type="entry name" value="Sigma2 domain of RNA polymerase sigma factors"/>
    <property type="match status" value="1"/>
</dbReference>
<dbReference type="GO" id="GO:0003677">
    <property type="term" value="F:DNA binding"/>
    <property type="evidence" value="ECO:0007669"/>
    <property type="project" value="InterPro"/>
</dbReference>
<dbReference type="InterPro" id="IPR014284">
    <property type="entry name" value="RNA_pol_sigma-70_dom"/>
</dbReference>